<reference evidence="1 2" key="1">
    <citation type="submission" date="2018-10" db="EMBL/GenBank/DDBJ databases">
        <title>Genomic Encyclopedia of Type Strains, Phase IV (KMG-IV): sequencing the most valuable type-strain genomes for metagenomic binning, comparative biology and taxonomic classification.</title>
        <authorList>
            <person name="Goeker M."/>
        </authorList>
    </citation>
    <scope>NUCLEOTIDE SEQUENCE [LARGE SCALE GENOMIC DNA]</scope>
    <source>
        <strain evidence="1 2">DSM 26916</strain>
    </source>
</reference>
<gene>
    <name evidence="1" type="ORF">DFR35_1245</name>
</gene>
<sequence>MRIVKFRVDGKDTIGVRVKDGQGVGQALEARLKLDRGYSWCSVERDGWTDFDRLPFYRYEHGFGGGSAVVIGETGED</sequence>
<evidence type="ECO:0000313" key="2">
    <source>
        <dbReference type="Proteomes" id="UP000268908"/>
    </source>
</evidence>
<dbReference type="RefSeq" id="WP_124962430.1">
    <property type="nucleotide sequence ID" value="NZ_BHVV01000006.1"/>
</dbReference>
<comment type="caution">
    <text evidence="1">The sequence shown here is derived from an EMBL/GenBank/DDBJ whole genome shotgun (WGS) entry which is preliminary data.</text>
</comment>
<dbReference type="EMBL" id="RCCI01000005">
    <property type="protein sequence ID" value="RLJ64604.1"/>
    <property type="molecule type" value="Genomic_DNA"/>
</dbReference>
<evidence type="ECO:0000313" key="1">
    <source>
        <dbReference type="EMBL" id="RLJ64604.1"/>
    </source>
</evidence>
<dbReference type="AlphaFoldDB" id="A0A497XD02"/>
<accession>A0A497XD02</accession>
<proteinExistence type="predicted"/>
<dbReference type="Proteomes" id="UP000268908">
    <property type="component" value="Unassembled WGS sequence"/>
</dbReference>
<protein>
    <submittedName>
        <fullName evidence="1">Uncharacterized protein</fullName>
    </submittedName>
</protein>
<name>A0A497XD02_9PROT</name>
<keyword evidence="2" id="KW-1185">Reference proteome</keyword>
<organism evidence="1 2">
    <name type="scientific">Sulfurisoma sediminicola</name>
    <dbReference type="NCBI Taxonomy" id="1381557"/>
    <lineage>
        <taxon>Bacteria</taxon>
        <taxon>Pseudomonadati</taxon>
        <taxon>Pseudomonadota</taxon>
        <taxon>Betaproteobacteria</taxon>
        <taxon>Nitrosomonadales</taxon>
        <taxon>Sterolibacteriaceae</taxon>
        <taxon>Sulfurisoma</taxon>
    </lineage>
</organism>